<feature type="transmembrane region" description="Helical" evidence="6">
    <location>
        <begin position="433"/>
        <end position="453"/>
    </location>
</feature>
<feature type="transmembrane region" description="Helical" evidence="6">
    <location>
        <begin position="308"/>
        <end position="329"/>
    </location>
</feature>
<keyword evidence="9" id="KW-1185">Reference proteome</keyword>
<sequence>MAGPLHNTAIQTRRGALEKTPIMSHITSAASAQAIAPTPCALANPAEPSEATRALSDPASEIAQRQVVRKISRRLLGFLFVLFLFSFLDRINVGFAALTMSRDLGLTSTMFGMASSVFYLTYVLCGVPSNLMLVKFGARRWIGAILVAWGLASSATMFAHDATSLYLIRAVVGITEAGFLPGMLLYMGDWFPSTARARANAWFMIAMPVTSALGAAASGYLLRLDGVAGLAGWQWLFVLEGLPTVLLGLVTWWYLDDKPADARWLSAAEKQTLLAMIARDRMGAAARLAPRANAADQRMWRAMLAPSVAKFALGYFCLVNTLSLASLWIPQIVKSFGTTSSNVTIGLLAAIPSVCTIAGMIWWGRRSDRLQERRWHLVLPMLFSAAGWGVTCFAPEPSWRLAGVAMASTGAYTAMAIFWTVPERTLAPHTRALGLAVINAVGNLGSALSPIVVGALRDWTHSFTAGLMFAAASLLAGVAVLWFAPLGQHRDDGTRSRHA</sequence>
<feature type="transmembrane region" description="Helical" evidence="6">
    <location>
        <begin position="401"/>
        <end position="421"/>
    </location>
</feature>
<keyword evidence="2" id="KW-0813">Transport</keyword>
<feature type="transmembrane region" description="Helical" evidence="6">
    <location>
        <begin position="75"/>
        <end position="98"/>
    </location>
</feature>
<dbReference type="PROSITE" id="PS50850">
    <property type="entry name" value="MFS"/>
    <property type="match status" value="1"/>
</dbReference>
<dbReference type="CDD" id="cd17319">
    <property type="entry name" value="MFS_ExuT_GudP_like"/>
    <property type="match status" value="1"/>
</dbReference>
<feature type="domain" description="Major facilitator superfamily (MFS) profile" evidence="7">
    <location>
        <begin position="75"/>
        <end position="488"/>
    </location>
</feature>
<protein>
    <submittedName>
        <fullName evidence="8">Tartrate transporter</fullName>
    </submittedName>
</protein>
<evidence type="ECO:0000313" key="8">
    <source>
        <dbReference type="EMBL" id="VVD68578.1"/>
    </source>
</evidence>
<comment type="subcellular location">
    <subcellularLocation>
        <location evidence="1">Membrane</location>
        <topology evidence="1">Multi-pass membrane protein</topology>
    </subcellularLocation>
</comment>
<evidence type="ECO:0000256" key="5">
    <source>
        <dbReference type="ARBA" id="ARBA00023136"/>
    </source>
</evidence>
<feature type="transmembrane region" description="Helical" evidence="6">
    <location>
        <begin position="110"/>
        <end position="134"/>
    </location>
</feature>
<gene>
    <name evidence="8" type="primary">ttuB_1</name>
    <name evidence="8" type="ORF">PNO31109_00476</name>
</gene>
<feature type="transmembrane region" description="Helical" evidence="6">
    <location>
        <begin position="166"/>
        <end position="187"/>
    </location>
</feature>
<dbReference type="FunFam" id="1.20.1250.20:FF:000018">
    <property type="entry name" value="MFS transporter permease"/>
    <property type="match status" value="1"/>
</dbReference>
<dbReference type="EMBL" id="CABPSC010000001">
    <property type="protein sequence ID" value="VVD68578.1"/>
    <property type="molecule type" value="Genomic_DNA"/>
</dbReference>
<evidence type="ECO:0000256" key="3">
    <source>
        <dbReference type="ARBA" id="ARBA00022692"/>
    </source>
</evidence>
<feature type="transmembrane region" description="Helical" evidence="6">
    <location>
        <begin position="375"/>
        <end position="395"/>
    </location>
</feature>
<reference evidence="8 9" key="1">
    <citation type="submission" date="2019-08" db="EMBL/GenBank/DDBJ databases">
        <authorList>
            <person name="Peeters C."/>
        </authorList>
    </citation>
    <scope>NUCLEOTIDE SEQUENCE [LARGE SCALE GENOMIC DNA]</scope>
    <source>
        <strain evidence="8 9">LMG 31109</strain>
    </source>
</reference>
<evidence type="ECO:0000256" key="2">
    <source>
        <dbReference type="ARBA" id="ARBA00022448"/>
    </source>
</evidence>
<dbReference type="AlphaFoldDB" id="A0A5E4S3A4"/>
<proteinExistence type="predicted"/>
<evidence type="ECO:0000256" key="6">
    <source>
        <dbReference type="SAM" id="Phobius"/>
    </source>
</evidence>
<evidence type="ECO:0000259" key="7">
    <source>
        <dbReference type="PROSITE" id="PS50850"/>
    </source>
</evidence>
<evidence type="ECO:0000256" key="4">
    <source>
        <dbReference type="ARBA" id="ARBA00022989"/>
    </source>
</evidence>
<dbReference type="InterPro" id="IPR020846">
    <property type="entry name" value="MFS_dom"/>
</dbReference>
<keyword evidence="5 6" id="KW-0472">Membrane</keyword>
<dbReference type="Pfam" id="PF07690">
    <property type="entry name" value="MFS_1"/>
    <property type="match status" value="1"/>
</dbReference>
<dbReference type="GO" id="GO:0022857">
    <property type="term" value="F:transmembrane transporter activity"/>
    <property type="evidence" value="ECO:0007669"/>
    <property type="project" value="InterPro"/>
</dbReference>
<accession>A0A5E4S3A4</accession>
<feature type="transmembrane region" description="Helical" evidence="6">
    <location>
        <begin position="233"/>
        <end position="255"/>
    </location>
</feature>
<dbReference type="InterPro" id="IPR011701">
    <property type="entry name" value="MFS"/>
</dbReference>
<dbReference type="GO" id="GO:0005886">
    <property type="term" value="C:plasma membrane"/>
    <property type="evidence" value="ECO:0007669"/>
    <property type="project" value="TreeGrafter"/>
</dbReference>
<evidence type="ECO:0000256" key="1">
    <source>
        <dbReference type="ARBA" id="ARBA00004141"/>
    </source>
</evidence>
<organism evidence="8 9">
    <name type="scientific">Pandoraea nosoerga</name>
    <dbReference type="NCBI Taxonomy" id="2508296"/>
    <lineage>
        <taxon>Bacteria</taxon>
        <taxon>Pseudomonadati</taxon>
        <taxon>Pseudomonadota</taxon>
        <taxon>Betaproteobacteria</taxon>
        <taxon>Burkholderiales</taxon>
        <taxon>Burkholderiaceae</taxon>
        <taxon>Pandoraea</taxon>
    </lineage>
</organism>
<dbReference type="Proteomes" id="UP000367825">
    <property type="component" value="Unassembled WGS sequence"/>
</dbReference>
<dbReference type="Gene3D" id="1.20.1250.20">
    <property type="entry name" value="MFS general substrate transporter like domains"/>
    <property type="match status" value="2"/>
</dbReference>
<keyword evidence="3 6" id="KW-0812">Transmembrane</keyword>
<feature type="transmembrane region" description="Helical" evidence="6">
    <location>
        <begin position="341"/>
        <end position="363"/>
    </location>
</feature>
<evidence type="ECO:0000313" key="9">
    <source>
        <dbReference type="Proteomes" id="UP000367825"/>
    </source>
</evidence>
<dbReference type="PANTHER" id="PTHR43791">
    <property type="entry name" value="PERMEASE-RELATED"/>
    <property type="match status" value="1"/>
</dbReference>
<feature type="transmembrane region" description="Helical" evidence="6">
    <location>
        <begin position="199"/>
        <end position="221"/>
    </location>
</feature>
<dbReference type="PANTHER" id="PTHR43791:SF102">
    <property type="entry name" value="4-HYDROXYPHENYLACETATE CATABOLISM PROTEIN"/>
    <property type="match status" value="1"/>
</dbReference>
<feature type="transmembrane region" description="Helical" evidence="6">
    <location>
        <begin position="141"/>
        <end position="160"/>
    </location>
</feature>
<feature type="transmembrane region" description="Helical" evidence="6">
    <location>
        <begin position="465"/>
        <end position="487"/>
    </location>
</feature>
<name>A0A5E4S3A4_9BURK</name>
<keyword evidence="4 6" id="KW-1133">Transmembrane helix</keyword>
<dbReference type="InterPro" id="IPR036259">
    <property type="entry name" value="MFS_trans_sf"/>
</dbReference>
<dbReference type="SUPFAM" id="SSF103473">
    <property type="entry name" value="MFS general substrate transporter"/>
    <property type="match status" value="1"/>
</dbReference>